<organism evidence="1 2">
    <name type="scientific">Morchella conica CCBAS932</name>
    <dbReference type="NCBI Taxonomy" id="1392247"/>
    <lineage>
        <taxon>Eukaryota</taxon>
        <taxon>Fungi</taxon>
        <taxon>Dikarya</taxon>
        <taxon>Ascomycota</taxon>
        <taxon>Pezizomycotina</taxon>
        <taxon>Pezizomycetes</taxon>
        <taxon>Pezizales</taxon>
        <taxon>Morchellaceae</taxon>
        <taxon>Morchella</taxon>
    </lineage>
</organism>
<dbReference type="Proteomes" id="UP000277580">
    <property type="component" value="Unassembled WGS sequence"/>
</dbReference>
<dbReference type="PANTHER" id="PTHR41677:SF1">
    <property type="entry name" value="FE2OG DIOXYGENASE DOMAIN-CONTAINING PROTEIN"/>
    <property type="match status" value="1"/>
</dbReference>
<gene>
    <name evidence="1" type="ORF">P167DRAFT_570379</name>
</gene>
<protein>
    <recommendedName>
        <fullName evidence="3">Fe2OG dioxygenase domain-containing protein</fullName>
    </recommendedName>
</protein>
<dbReference type="InParanoid" id="A0A3N4L1B9"/>
<evidence type="ECO:0008006" key="3">
    <source>
        <dbReference type="Google" id="ProtNLM"/>
    </source>
</evidence>
<sequence length="507" mass="55604">MDIVNISPKVSGPVSGDIGTAINPPRPVHLLQRIVESKFKEDSNINALHTQEPELIFSPTEHLNISPPCQRFTFKDLKLPRPTTAASPIAATSPFPLFAAAAIPLLRKALLNPTYLNKTASVYSNSTLIIRNTAAYSAFFRKIWTHPMVMRAVSDAAGVELEVFMETVEIGHANVQIDFKKYQGMEHAKCMQAISKGLTSGEFALEAAGSGRSGVAVRGQKEIEDEIFGDGGSIIPWHYDSYPFVCVAMLSDTTDMIGGETVIQRGDGTFQGISQPSAGFATILQGGFVRHLALRARGTTDRITLVTSYRAKAVGLYDGSFLTNVRPYTNLNVLYPQWIAFRNKILSREQNLSVSFIAKYNRHTERQMIPKLHIDQLVARFGIAVFYTVIDGYVSGKVFASAPMACPLCMCKAGGGVGKAHIAICPGVKSKWMPYSELWIDVQRSRVMLRNSSISFEATTCRPDIVAVVEKFRDEGREWGMADELAVQGLAEYLVELLALFGIVVGA</sequence>
<dbReference type="EMBL" id="ML119108">
    <property type="protein sequence ID" value="RPB16613.1"/>
    <property type="molecule type" value="Genomic_DNA"/>
</dbReference>
<dbReference type="AlphaFoldDB" id="A0A3N4L1B9"/>
<dbReference type="PANTHER" id="PTHR41677">
    <property type="entry name" value="YALI0B19030P"/>
    <property type="match status" value="1"/>
</dbReference>
<proteinExistence type="predicted"/>
<accession>A0A3N4L1B9</accession>
<reference evidence="1 2" key="1">
    <citation type="journal article" date="2018" name="Nat. Ecol. Evol.">
        <title>Pezizomycetes genomes reveal the molecular basis of ectomycorrhizal truffle lifestyle.</title>
        <authorList>
            <person name="Murat C."/>
            <person name="Payen T."/>
            <person name="Noel B."/>
            <person name="Kuo A."/>
            <person name="Morin E."/>
            <person name="Chen J."/>
            <person name="Kohler A."/>
            <person name="Krizsan K."/>
            <person name="Balestrini R."/>
            <person name="Da Silva C."/>
            <person name="Montanini B."/>
            <person name="Hainaut M."/>
            <person name="Levati E."/>
            <person name="Barry K.W."/>
            <person name="Belfiori B."/>
            <person name="Cichocki N."/>
            <person name="Clum A."/>
            <person name="Dockter R.B."/>
            <person name="Fauchery L."/>
            <person name="Guy J."/>
            <person name="Iotti M."/>
            <person name="Le Tacon F."/>
            <person name="Lindquist E.A."/>
            <person name="Lipzen A."/>
            <person name="Malagnac F."/>
            <person name="Mello A."/>
            <person name="Molinier V."/>
            <person name="Miyauchi S."/>
            <person name="Poulain J."/>
            <person name="Riccioni C."/>
            <person name="Rubini A."/>
            <person name="Sitrit Y."/>
            <person name="Splivallo R."/>
            <person name="Traeger S."/>
            <person name="Wang M."/>
            <person name="Zifcakova L."/>
            <person name="Wipf D."/>
            <person name="Zambonelli A."/>
            <person name="Paolocci F."/>
            <person name="Nowrousian M."/>
            <person name="Ottonello S."/>
            <person name="Baldrian P."/>
            <person name="Spatafora J.W."/>
            <person name="Henrissat B."/>
            <person name="Nagy L.G."/>
            <person name="Aury J.M."/>
            <person name="Wincker P."/>
            <person name="Grigoriev I.V."/>
            <person name="Bonfante P."/>
            <person name="Martin F.M."/>
        </authorList>
    </citation>
    <scope>NUCLEOTIDE SEQUENCE [LARGE SCALE GENOMIC DNA]</scope>
    <source>
        <strain evidence="1 2">CCBAS932</strain>
    </source>
</reference>
<evidence type="ECO:0000313" key="1">
    <source>
        <dbReference type="EMBL" id="RPB16613.1"/>
    </source>
</evidence>
<evidence type="ECO:0000313" key="2">
    <source>
        <dbReference type="Proteomes" id="UP000277580"/>
    </source>
</evidence>
<name>A0A3N4L1B9_9PEZI</name>
<dbReference type="STRING" id="1392247.A0A3N4L1B9"/>
<keyword evidence="2" id="KW-1185">Reference proteome</keyword>
<dbReference type="OrthoDB" id="10256055at2759"/>